<sequence length="379" mass="42603">MEKIISRDNISSFSIIIVDLNFDDTLLLAVLYKLRHGEKLRLSNLLNNKNLEGDQSDKVDLISSLPDDILVYLLSFVGIKAAARTSLLSKRWRHVWTYITDLDFEDPPRLAIAITKPYENSEAGNYADWVNQVIRANQAQYLNTFRMHFSIPFGDKIYASNIDKWLEFACTKKVRNLELHMGTLPTIPIFKNPTFVLNTSLVSLYLTKVVVDGPLLQWVLSNCLKLGRLMLHSCMATDDVFASSKRQKLVISSLTLKHLEIFHSTRLLNTESLHIVAPNLVTLLFIESPTVDLEYVSVPSLVDAAFGGIYSTKLCNGSFLSGLSSQLEKLSLHWFKYNHTCFDPICYGSKYGSTDSSVHSASKATNHGTATKQRAAATF</sequence>
<dbReference type="InterPro" id="IPR053781">
    <property type="entry name" value="F-box_AtFBL13-like"/>
</dbReference>
<dbReference type="OMA" id="LLANCPI"/>
<dbReference type="Pfam" id="PF00646">
    <property type="entry name" value="F-box"/>
    <property type="match status" value="1"/>
</dbReference>
<dbReference type="CDD" id="cd22160">
    <property type="entry name" value="F-box_AtFBL13-like"/>
    <property type="match status" value="1"/>
</dbReference>
<dbReference type="PANTHER" id="PTHR34223:SF83">
    <property type="entry name" value="F-BOX DOMAIN-CONTAINING PROTEIN"/>
    <property type="match status" value="1"/>
</dbReference>
<reference evidence="2" key="1">
    <citation type="journal article" date="2017" name="Nature">
        <title>The genome of Chenopodium quinoa.</title>
        <authorList>
            <person name="Jarvis D.E."/>
            <person name="Ho Y.S."/>
            <person name="Lightfoot D.J."/>
            <person name="Schmoeckel S.M."/>
            <person name="Li B."/>
            <person name="Borm T.J.A."/>
            <person name="Ohyanagi H."/>
            <person name="Mineta K."/>
            <person name="Michell C.T."/>
            <person name="Saber N."/>
            <person name="Kharbatia N.M."/>
            <person name="Rupper R.R."/>
            <person name="Sharp A.R."/>
            <person name="Dally N."/>
            <person name="Boughton B.A."/>
            <person name="Woo Y.H."/>
            <person name="Gao G."/>
            <person name="Schijlen E.G.W.M."/>
            <person name="Guo X."/>
            <person name="Momin A.A."/>
            <person name="Negrao S."/>
            <person name="Al-Babili S."/>
            <person name="Gehring C."/>
            <person name="Roessner U."/>
            <person name="Jung C."/>
            <person name="Murphy K."/>
            <person name="Arold S.T."/>
            <person name="Gojobori T."/>
            <person name="van der Linden C.G."/>
            <person name="van Loo E.N."/>
            <person name="Jellen E.N."/>
            <person name="Maughan P.J."/>
            <person name="Tester M."/>
        </authorList>
    </citation>
    <scope>NUCLEOTIDE SEQUENCE [LARGE SCALE GENOMIC DNA]</scope>
    <source>
        <strain evidence="2">cv. PI 614886</strain>
    </source>
</reference>
<dbReference type="EnsemblPlants" id="AUR62029492-RA">
    <property type="protein sequence ID" value="AUR62029492-RA:cds"/>
    <property type="gene ID" value="AUR62029492"/>
</dbReference>
<organism evidence="2 3">
    <name type="scientific">Chenopodium quinoa</name>
    <name type="common">Quinoa</name>
    <dbReference type="NCBI Taxonomy" id="63459"/>
    <lineage>
        <taxon>Eukaryota</taxon>
        <taxon>Viridiplantae</taxon>
        <taxon>Streptophyta</taxon>
        <taxon>Embryophyta</taxon>
        <taxon>Tracheophyta</taxon>
        <taxon>Spermatophyta</taxon>
        <taxon>Magnoliopsida</taxon>
        <taxon>eudicotyledons</taxon>
        <taxon>Gunneridae</taxon>
        <taxon>Pentapetalae</taxon>
        <taxon>Caryophyllales</taxon>
        <taxon>Chenopodiaceae</taxon>
        <taxon>Chenopodioideae</taxon>
        <taxon>Atripliceae</taxon>
        <taxon>Chenopodium</taxon>
    </lineage>
</organism>
<dbReference type="InterPro" id="IPR053197">
    <property type="entry name" value="F-box_SCFL_complex_component"/>
</dbReference>
<reference evidence="2" key="2">
    <citation type="submission" date="2021-03" db="UniProtKB">
        <authorList>
            <consortium name="EnsemblPlants"/>
        </authorList>
    </citation>
    <scope>IDENTIFICATION</scope>
</reference>
<name>A0A803MHP0_CHEQI</name>
<keyword evidence="3" id="KW-1185">Reference proteome</keyword>
<proteinExistence type="predicted"/>
<dbReference type="AlphaFoldDB" id="A0A803MHP0"/>
<evidence type="ECO:0000259" key="1">
    <source>
        <dbReference type="Pfam" id="PF00646"/>
    </source>
</evidence>
<dbReference type="SUPFAM" id="SSF81383">
    <property type="entry name" value="F-box domain"/>
    <property type="match status" value="1"/>
</dbReference>
<protein>
    <recommendedName>
        <fullName evidence="1">F-box domain-containing protein</fullName>
    </recommendedName>
</protein>
<accession>A0A803MHP0</accession>
<dbReference type="Proteomes" id="UP000596660">
    <property type="component" value="Unplaced"/>
</dbReference>
<dbReference type="Gramene" id="AUR62029492-RA">
    <property type="protein sequence ID" value="AUR62029492-RA:cds"/>
    <property type="gene ID" value="AUR62029492"/>
</dbReference>
<dbReference type="InterPro" id="IPR001810">
    <property type="entry name" value="F-box_dom"/>
</dbReference>
<dbReference type="InterPro" id="IPR036047">
    <property type="entry name" value="F-box-like_dom_sf"/>
</dbReference>
<evidence type="ECO:0000313" key="2">
    <source>
        <dbReference type="EnsemblPlants" id="AUR62029492-RA:cds"/>
    </source>
</evidence>
<dbReference type="Gene3D" id="1.20.1280.50">
    <property type="match status" value="1"/>
</dbReference>
<feature type="domain" description="F-box" evidence="1">
    <location>
        <begin position="62"/>
        <end position="97"/>
    </location>
</feature>
<dbReference type="PANTHER" id="PTHR34223">
    <property type="entry name" value="OS11G0201299 PROTEIN"/>
    <property type="match status" value="1"/>
</dbReference>
<evidence type="ECO:0000313" key="3">
    <source>
        <dbReference type="Proteomes" id="UP000596660"/>
    </source>
</evidence>